<sequence>MGRPVDTPAPGPARSGETAPGPLAAPEVDVAAEAKAPARTAGVRVPEWAGRAPRGVARAADGLEGPDAARGGSRPGGGRPGSGTGQGRGAVATTAPETGTGGVLGAFPPDDGFPGAVQGARPDRAPQGARFAGPVPRGEPGNGVTPDLDGRAGDIAGARPATPGREARPGRTVAGEARGGGTARPGGPDGAGPGAVRAAVRAPEIAYHPGRRAGARRGPVDPVKVLMHRHRDLCERAVDPLEIAAGLEAHGLTDRAAARYRHRDVFSLAEELYARVPGTARPAPARPPRPGSGTAGRAGWTLRAMLPGAACLATAGALSATEGVLGGQARIALTAAGALLVLVGLRLGLRGGPLRAPDGAGGLTLYVCWLLGYAVYGDDLLAQVISGGPDGDWAAAPAPLLGLSLAVLPAAWCAHLFAVGARHRLAGSHALAEFGAGVRPLLFGVVALHLCAVTVLLSLAGLGLVGGPVAAPAALGVLLFLARLLAVHGFPEPAATGLAAACTAEVAGTFLVLAGRLPGLGFLARPVDLLVGTVGTAGVPALACGVAALGLLIHASVTLTRASAHATA</sequence>
<feature type="transmembrane region" description="Helical" evidence="2">
    <location>
        <begin position="396"/>
        <end position="420"/>
    </location>
</feature>
<feature type="transmembrane region" description="Helical" evidence="2">
    <location>
        <begin position="498"/>
        <end position="517"/>
    </location>
</feature>
<feature type="transmembrane region" description="Helical" evidence="2">
    <location>
        <begin position="441"/>
        <end position="463"/>
    </location>
</feature>
<feature type="compositionally biased region" description="Low complexity" evidence="1">
    <location>
        <begin position="49"/>
        <end position="72"/>
    </location>
</feature>
<evidence type="ECO:0000256" key="2">
    <source>
        <dbReference type="SAM" id="Phobius"/>
    </source>
</evidence>
<evidence type="ECO:0000256" key="1">
    <source>
        <dbReference type="SAM" id="MobiDB-lite"/>
    </source>
</evidence>
<dbReference type="Proteomes" id="UP001595871">
    <property type="component" value="Unassembled WGS sequence"/>
</dbReference>
<name>A0ABV8N5Z0_9ACTN</name>
<evidence type="ECO:0000313" key="3">
    <source>
        <dbReference type="EMBL" id="MFC4188726.1"/>
    </source>
</evidence>
<accession>A0ABV8N5Z0</accession>
<feature type="compositionally biased region" description="Gly residues" evidence="1">
    <location>
        <begin position="177"/>
        <end position="193"/>
    </location>
</feature>
<proteinExistence type="predicted"/>
<evidence type="ECO:0008006" key="5">
    <source>
        <dbReference type="Google" id="ProtNLM"/>
    </source>
</evidence>
<gene>
    <name evidence="3" type="ORF">ACFO3R_20410</name>
</gene>
<protein>
    <recommendedName>
        <fullName evidence="5">Integral membrane protein</fullName>
    </recommendedName>
</protein>
<organism evidence="3 4">
    <name type="scientific">Streptomyces flavovirens</name>
    <dbReference type="NCBI Taxonomy" id="52258"/>
    <lineage>
        <taxon>Bacteria</taxon>
        <taxon>Bacillati</taxon>
        <taxon>Actinomycetota</taxon>
        <taxon>Actinomycetes</taxon>
        <taxon>Kitasatosporales</taxon>
        <taxon>Streptomycetaceae</taxon>
        <taxon>Streptomyces</taxon>
    </lineage>
</organism>
<feature type="region of interest" description="Disordered" evidence="1">
    <location>
        <begin position="1"/>
        <end position="194"/>
    </location>
</feature>
<comment type="caution">
    <text evidence="3">The sequence shown here is derived from an EMBL/GenBank/DDBJ whole genome shotgun (WGS) entry which is preliminary data.</text>
</comment>
<keyword evidence="4" id="KW-1185">Reference proteome</keyword>
<reference evidence="4" key="1">
    <citation type="journal article" date="2019" name="Int. J. Syst. Evol. Microbiol.">
        <title>The Global Catalogue of Microorganisms (GCM) 10K type strain sequencing project: providing services to taxonomists for standard genome sequencing and annotation.</title>
        <authorList>
            <consortium name="The Broad Institute Genomics Platform"/>
            <consortium name="The Broad Institute Genome Sequencing Center for Infectious Disease"/>
            <person name="Wu L."/>
            <person name="Ma J."/>
        </authorList>
    </citation>
    <scope>NUCLEOTIDE SEQUENCE [LARGE SCALE GENOMIC DNA]</scope>
    <source>
        <strain evidence="4">CCM 3243</strain>
    </source>
</reference>
<feature type="transmembrane region" description="Helical" evidence="2">
    <location>
        <begin position="529"/>
        <end position="553"/>
    </location>
</feature>
<feature type="transmembrane region" description="Helical" evidence="2">
    <location>
        <begin position="469"/>
        <end position="486"/>
    </location>
</feature>
<feature type="transmembrane region" description="Helical" evidence="2">
    <location>
        <begin position="329"/>
        <end position="347"/>
    </location>
</feature>
<evidence type="ECO:0000313" key="4">
    <source>
        <dbReference type="Proteomes" id="UP001595871"/>
    </source>
</evidence>
<feature type="compositionally biased region" description="Gly residues" evidence="1">
    <location>
        <begin position="73"/>
        <end position="88"/>
    </location>
</feature>
<feature type="transmembrane region" description="Helical" evidence="2">
    <location>
        <begin position="359"/>
        <end position="376"/>
    </location>
</feature>
<keyword evidence="2" id="KW-1133">Transmembrane helix</keyword>
<dbReference type="RefSeq" id="WP_345495562.1">
    <property type="nucleotide sequence ID" value="NZ_BAAAYA010000012.1"/>
</dbReference>
<keyword evidence="2" id="KW-0812">Transmembrane</keyword>
<dbReference type="EMBL" id="JBHSCF010000033">
    <property type="protein sequence ID" value="MFC4188726.1"/>
    <property type="molecule type" value="Genomic_DNA"/>
</dbReference>
<keyword evidence="2" id="KW-0472">Membrane</keyword>